<sequence length="271" mass="29602">MAEIADIELSELLAQGSKMKKYCLVAALSMASLAPVAQADTLLGLYLGAEGWQADSSGSYQEKGNAQTFDFEDETFTSFYAALEHPVPLVPNIKLRYTELELNGSATLTETFEFNGKNYTVGTQANTITDLNHIDYTLYYELFDNDLVSFDFGVNFKQFDGSIKLTGTADGQSVTESKDFSGVVPLGYARAEVGLPMTGLSLFAEGSMLAIDDSKIRDYQVGIAWEFIDNLAVDVAVRAGYRSMKLELDDVDDISTDIESSGPFAGIQLHF</sequence>
<keyword evidence="2" id="KW-1185">Reference proteome</keyword>
<dbReference type="Proteomes" id="UP000615755">
    <property type="component" value="Unassembled WGS sequence"/>
</dbReference>
<gene>
    <name evidence="1" type="ORF">PAUR_a3015</name>
</gene>
<dbReference type="InterPro" id="IPR026387">
    <property type="entry name" value="OMP_w_GlyGly"/>
</dbReference>
<accession>A0ABR9EE00</accession>
<protein>
    <recommendedName>
        <fullName evidence="3">TIGR04219 family outer membrane beta-barrel protein</fullName>
    </recommendedName>
</protein>
<evidence type="ECO:0000313" key="2">
    <source>
        <dbReference type="Proteomes" id="UP000615755"/>
    </source>
</evidence>
<dbReference type="NCBIfam" id="TIGR04219">
    <property type="entry name" value="OMP_w_GlyGly"/>
    <property type="match status" value="1"/>
</dbReference>
<evidence type="ECO:0008006" key="3">
    <source>
        <dbReference type="Google" id="ProtNLM"/>
    </source>
</evidence>
<comment type="caution">
    <text evidence="1">The sequence shown here is derived from an EMBL/GenBank/DDBJ whole genome shotgun (WGS) entry which is preliminary data.</text>
</comment>
<name>A0ABR9EE00_9GAMM</name>
<dbReference type="EMBL" id="AQGV01000012">
    <property type="protein sequence ID" value="MBE0369208.1"/>
    <property type="molecule type" value="Genomic_DNA"/>
</dbReference>
<proteinExistence type="predicted"/>
<evidence type="ECO:0000313" key="1">
    <source>
        <dbReference type="EMBL" id="MBE0369208.1"/>
    </source>
</evidence>
<reference evidence="1 2" key="1">
    <citation type="submission" date="2015-03" db="EMBL/GenBank/DDBJ databases">
        <title>Genome sequence of Pseudoalteromonas aurantia.</title>
        <authorList>
            <person name="Xie B.-B."/>
            <person name="Rong J.-C."/>
            <person name="Qin Q.-L."/>
            <person name="Zhang Y.-Z."/>
        </authorList>
    </citation>
    <scope>NUCLEOTIDE SEQUENCE [LARGE SCALE GENOMIC DNA]</scope>
    <source>
        <strain evidence="1 2">208</strain>
    </source>
</reference>
<organism evidence="1 2">
    <name type="scientific">Pseudoalteromonas aurantia 208</name>
    <dbReference type="NCBI Taxonomy" id="1314867"/>
    <lineage>
        <taxon>Bacteria</taxon>
        <taxon>Pseudomonadati</taxon>
        <taxon>Pseudomonadota</taxon>
        <taxon>Gammaproteobacteria</taxon>
        <taxon>Alteromonadales</taxon>
        <taxon>Pseudoalteromonadaceae</taxon>
        <taxon>Pseudoalteromonas</taxon>
    </lineage>
</organism>